<dbReference type="EMBL" id="CABITT030000005">
    <property type="protein sequence ID" value="VVB04663.1"/>
    <property type="molecule type" value="Genomic_DNA"/>
</dbReference>
<accession>A0A565BTG5</accession>
<name>A0A565BTG5_9BRAS</name>
<sequence>MRFVEKKMKQGVATETQRLRVLPEYLRGGRPAMSTPEPANVTVDGEVEVSVGIAEDRKKGKAKGFVIRDFDQVKGGECESNCLVQNQTKLDKSTL</sequence>
<proteinExistence type="predicted"/>
<organism evidence="1 2">
    <name type="scientific">Arabis nemorensis</name>
    <dbReference type="NCBI Taxonomy" id="586526"/>
    <lineage>
        <taxon>Eukaryota</taxon>
        <taxon>Viridiplantae</taxon>
        <taxon>Streptophyta</taxon>
        <taxon>Embryophyta</taxon>
        <taxon>Tracheophyta</taxon>
        <taxon>Spermatophyta</taxon>
        <taxon>Magnoliopsida</taxon>
        <taxon>eudicotyledons</taxon>
        <taxon>Gunneridae</taxon>
        <taxon>Pentapetalae</taxon>
        <taxon>rosids</taxon>
        <taxon>malvids</taxon>
        <taxon>Brassicales</taxon>
        <taxon>Brassicaceae</taxon>
        <taxon>Arabideae</taxon>
        <taxon>Arabis</taxon>
    </lineage>
</organism>
<dbReference type="Proteomes" id="UP000489600">
    <property type="component" value="Unassembled WGS sequence"/>
</dbReference>
<evidence type="ECO:0000313" key="2">
    <source>
        <dbReference type="Proteomes" id="UP000489600"/>
    </source>
</evidence>
<reference evidence="1" key="1">
    <citation type="submission" date="2019-07" db="EMBL/GenBank/DDBJ databases">
        <authorList>
            <person name="Dittberner H."/>
        </authorList>
    </citation>
    <scope>NUCLEOTIDE SEQUENCE [LARGE SCALE GENOMIC DNA]</scope>
</reference>
<comment type="caution">
    <text evidence="1">The sequence shown here is derived from an EMBL/GenBank/DDBJ whole genome shotgun (WGS) entry which is preliminary data.</text>
</comment>
<dbReference type="AlphaFoldDB" id="A0A565BTG5"/>
<keyword evidence="2" id="KW-1185">Reference proteome</keyword>
<gene>
    <name evidence="1" type="ORF">ANE_LOCUS15107</name>
</gene>
<evidence type="ECO:0000313" key="1">
    <source>
        <dbReference type="EMBL" id="VVB04663.1"/>
    </source>
</evidence>
<protein>
    <submittedName>
        <fullName evidence="1">Uncharacterized protein</fullName>
    </submittedName>
</protein>